<keyword evidence="3" id="KW-0614">Plasmid</keyword>
<evidence type="ECO:0000313" key="4">
    <source>
        <dbReference type="Proteomes" id="UP000018566"/>
    </source>
</evidence>
<gene>
    <name evidence="3" type="ORF">YBT1518_31630</name>
    <name evidence="2" type="ORF">YBT1518_33277</name>
</gene>
<dbReference type="Proteomes" id="UP000018566">
    <property type="component" value="Plasmid pBMB0233"/>
</dbReference>
<organism evidence="3 4">
    <name type="scientific">Bacillus thuringiensis YBT-1518</name>
    <dbReference type="NCBI Taxonomy" id="529122"/>
    <lineage>
        <taxon>Bacteria</taxon>
        <taxon>Bacillati</taxon>
        <taxon>Bacillota</taxon>
        <taxon>Bacilli</taxon>
        <taxon>Bacillales</taxon>
        <taxon>Bacillaceae</taxon>
        <taxon>Bacillus</taxon>
        <taxon>Bacillus cereus group</taxon>
    </lineage>
</organism>
<dbReference type="Proteomes" id="UP000018566">
    <property type="component" value="Plasmid pBMB0232"/>
</dbReference>
<evidence type="ECO:0000256" key="1">
    <source>
        <dbReference type="SAM" id="SignalP"/>
    </source>
</evidence>
<feature type="chain" id="PRO_5040657027" description="Secreted protein" evidence="1">
    <location>
        <begin position="20"/>
        <end position="76"/>
    </location>
</feature>
<proteinExistence type="predicted"/>
<dbReference type="KEGG" id="bthu:YBT1518_33277"/>
<name>A0A9W3KLA8_BACTU</name>
<sequence length="76" mass="8528">MVGLSISMILFSLANTIQADSISNSNTTRQTIHLNSMNNLGMLLLFMIKNTASIVMKIQIPIKLLHFERNIEVIII</sequence>
<geneLocation type="plasmid" evidence="2 4">
    <name>pBMB0232</name>
</geneLocation>
<dbReference type="EMBL" id="CP005940">
    <property type="protein sequence ID" value="AHA75802.1"/>
    <property type="molecule type" value="Genomic_DNA"/>
</dbReference>
<dbReference type="EMBL" id="CP005939">
    <property type="protein sequence ID" value="AHA75672.1"/>
    <property type="molecule type" value="Genomic_DNA"/>
</dbReference>
<geneLocation type="plasmid" evidence="3 4">
    <name>pBMB0233</name>
</geneLocation>
<dbReference type="KEGG" id="bthu:YBT1518_31630"/>
<keyword evidence="1" id="KW-0732">Signal</keyword>
<accession>A0A9W3KLA8</accession>
<protein>
    <recommendedName>
        <fullName evidence="5">Secreted protein</fullName>
    </recommendedName>
</protein>
<reference evidence="3 4" key="1">
    <citation type="submission" date="2013-05" db="EMBL/GenBank/DDBJ databases">
        <title>Complete genome sequence of Bacillus thuringiensis YBT-1518, a typical strain with high toxicity to nematode.</title>
        <authorList>
            <person name="Wang P."/>
            <person name="Zhang C."/>
            <person name="Guo M."/>
            <person name="Guo S."/>
            <person name="Zhu Y."/>
            <person name="Zheng J."/>
            <person name="Zhu L."/>
            <person name="Ruan L."/>
            <person name="Peng D."/>
            <person name="Sun M."/>
        </authorList>
    </citation>
    <scope>NUCLEOTIDE SEQUENCE [LARGE SCALE GENOMIC DNA]</scope>
    <source>
        <strain evidence="3 4">YBT-1518</strain>
        <plasmid evidence="2 4">pBMB0232</plasmid>
        <plasmid evidence="3 4">pBMB0233</plasmid>
    </source>
</reference>
<evidence type="ECO:0008006" key="5">
    <source>
        <dbReference type="Google" id="ProtNLM"/>
    </source>
</evidence>
<dbReference type="AlphaFoldDB" id="A0A9W3KLA8"/>
<evidence type="ECO:0000313" key="3">
    <source>
        <dbReference type="EMBL" id="AHA75802.1"/>
    </source>
</evidence>
<feature type="signal peptide" evidence="1">
    <location>
        <begin position="1"/>
        <end position="19"/>
    </location>
</feature>
<evidence type="ECO:0000313" key="2">
    <source>
        <dbReference type="EMBL" id="AHA75672.1"/>
    </source>
</evidence>